<dbReference type="RefSeq" id="WP_015770908.1">
    <property type="nucleotide sequence ID" value="NC_013174.1"/>
</dbReference>
<reference evidence="3 4" key="1">
    <citation type="journal article" date="2009" name="Stand. Genomic Sci.">
        <title>Complete genome sequence of Jonesia denitrificans type strain (Prevot 55134).</title>
        <authorList>
            <person name="Pukall R."/>
            <person name="Gehrich-Schroter G."/>
            <person name="Lapidus A."/>
            <person name="Nolan M."/>
            <person name="Glavina Del Rio T."/>
            <person name="Lucas S."/>
            <person name="Chen F."/>
            <person name="Tice H."/>
            <person name="Pitluck S."/>
            <person name="Cheng J.F."/>
            <person name="Copeland A."/>
            <person name="Saunders E."/>
            <person name="Brettin T."/>
            <person name="Detter J.C."/>
            <person name="Bruce D."/>
            <person name="Goodwin L."/>
            <person name="Pati A."/>
            <person name="Ivanova N."/>
            <person name="Mavromatis K."/>
            <person name="Ovchinnikova G."/>
            <person name="Chen A."/>
            <person name="Palaniappan K."/>
            <person name="Land M."/>
            <person name="Hauser L."/>
            <person name="Chang Y.J."/>
            <person name="Jeffries C.D."/>
            <person name="Chain P."/>
            <person name="Goker M."/>
            <person name="Bristow J."/>
            <person name="Eisen J.A."/>
            <person name="Markowitz V."/>
            <person name="Hugenholtz P."/>
            <person name="Kyrpides N.C."/>
            <person name="Klenk H.P."/>
            <person name="Han C."/>
        </authorList>
    </citation>
    <scope>NUCLEOTIDE SEQUENCE [LARGE SCALE GENOMIC DNA]</scope>
    <source>
        <strain evidence="4">ATCC 14870 / DSM 20603 / BCRC 15368 / CIP 55.134 / JCM 11481 / NBRC 15587 / NCTC 10816 / Prevot 55134</strain>
    </source>
</reference>
<comment type="similarity">
    <text evidence="1">Belongs to the TrhO family.</text>
</comment>
<protein>
    <recommendedName>
        <fullName evidence="1">tRNA uridine(34) hydroxylase</fullName>
        <ecNumber evidence="1">1.14.-.-</ecNumber>
    </recommendedName>
    <alternativeName>
        <fullName evidence="1">tRNA hydroxylation protein O</fullName>
    </alternativeName>
</protein>
<dbReference type="CDD" id="cd01518">
    <property type="entry name" value="RHOD_YceA"/>
    <property type="match status" value="1"/>
</dbReference>
<dbReference type="Pfam" id="PF12368">
    <property type="entry name" value="Rhodanese_C"/>
    <property type="match status" value="1"/>
</dbReference>
<dbReference type="InterPro" id="IPR022111">
    <property type="entry name" value="Rhodanese_C"/>
</dbReference>
<dbReference type="GO" id="GO:0006400">
    <property type="term" value="P:tRNA modification"/>
    <property type="evidence" value="ECO:0007669"/>
    <property type="project" value="UniProtKB-UniRule"/>
</dbReference>
<evidence type="ECO:0000259" key="2">
    <source>
        <dbReference type="PROSITE" id="PS50206"/>
    </source>
</evidence>
<gene>
    <name evidence="1" type="primary">trhO</name>
    <name evidence="3" type="ordered locus">Jden_0616</name>
</gene>
<dbReference type="Pfam" id="PF00581">
    <property type="entry name" value="Rhodanese"/>
    <property type="match status" value="1"/>
</dbReference>
<keyword evidence="4" id="KW-1185">Reference proteome</keyword>
<evidence type="ECO:0000313" key="3">
    <source>
        <dbReference type="EMBL" id="ACV08280.1"/>
    </source>
</evidence>
<organism evidence="3 4">
    <name type="scientific">Jonesia denitrificans (strain ATCC 14870 / DSM 20603 / BCRC 15368 / CIP 55.134 / JCM 11481 / NBRC 15587 / NCTC 10816 / Prevot 55134)</name>
    <name type="common">Listeria denitrificans</name>
    <dbReference type="NCBI Taxonomy" id="471856"/>
    <lineage>
        <taxon>Bacteria</taxon>
        <taxon>Bacillati</taxon>
        <taxon>Actinomycetota</taxon>
        <taxon>Actinomycetes</taxon>
        <taxon>Micrococcales</taxon>
        <taxon>Jonesiaceae</taxon>
        <taxon>Jonesia</taxon>
    </lineage>
</organism>
<dbReference type="InterPro" id="IPR020936">
    <property type="entry name" value="TrhO"/>
</dbReference>
<dbReference type="PROSITE" id="PS50206">
    <property type="entry name" value="RHODANESE_3"/>
    <property type="match status" value="1"/>
</dbReference>
<dbReference type="NCBIfam" id="NF001134">
    <property type="entry name" value="PRK00142.1-2"/>
    <property type="match status" value="1"/>
</dbReference>
<dbReference type="Gene3D" id="3.30.70.100">
    <property type="match status" value="1"/>
</dbReference>
<dbReference type="SUPFAM" id="SSF52821">
    <property type="entry name" value="Rhodanese/Cell cycle control phosphatase"/>
    <property type="match status" value="1"/>
</dbReference>
<dbReference type="AlphaFoldDB" id="C7R165"/>
<dbReference type="KEGG" id="jde:Jden_0616"/>
<dbReference type="HAMAP" id="MF_00469">
    <property type="entry name" value="TrhO"/>
    <property type="match status" value="1"/>
</dbReference>
<feature type="domain" description="Rhodanese" evidence="2">
    <location>
        <begin position="130"/>
        <end position="225"/>
    </location>
</feature>
<dbReference type="OrthoDB" id="9778326at2"/>
<accession>C7R165</accession>
<keyword evidence="1" id="KW-0819">tRNA processing</keyword>
<dbReference type="STRING" id="471856.Jden_0616"/>
<dbReference type="PANTHER" id="PTHR43268">
    <property type="entry name" value="THIOSULFATE SULFURTRANSFERASE/RHODANESE-LIKE DOMAIN-CONTAINING PROTEIN 2"/>
    <property type="match status" value="1"/>
</dbReference>
<dbReference type="EC" id="1.14.-.-" evidence="1"/>
<dbReference type="HOGENOM" id="CLU_038878_1_0_11"/>
<dbReference type="GO" id="GO:0016705">
    <property type="term" value="F:oxidoreductase activity, acting on paired donors, with incorporation or reduction of molecular oxygen"/>
    <property type="evidence" value="ECO:0007669"/>
    <property type="project" value="UniProtKB-UniRule"/>
</dbReference>
<dbReference type="PANTHER" id="PTHR43268:SF6">
    <property type="entry name" value="THIOSULFATE SULFURTRANSFERASE_RHODANESE-LIKE DOMAIN-CONTAINING PROTEIN 2"/>
    <property type="match status" value="1"/>
</dbReference>
<dbReference type="InterPro" id="IPR001763">
    <property type="entry name" value="Rhodanese-like_dom"/>
</dbReference>
<evidence type="ECO:0000313" key="4">
    <source>
        <dbReference type="Proteomes" id="UP000000628"/>
    </source>
</evidence>
<comment type="catalytic activity">
    <reaction evidence="1">
        <text>uridine(34) in tRNA + AH2 + O2 = 5-hydroxyuridine(34) in tRNA + A + H2O</text>
        <dbReference type="Rhea" id="RHEA:64224"/>
        <dbReference type="Rhea" id="RHEA-COMP:11727"/>
        <dbReference type="Rhea" id="RHEA-COMP:13381"/>
        <dbReference type="ChEBI" id="CHEBI:13193"/>
        <dbReference type="ChEBI" id="CHEBI:15377"/>
        <dbReference type="ChEBI" id="CHEBI:15379"/>
        <dbReference type="ChEBI" id="CHEBI:17499"/>
        <dbReference type="ChEBI" id="CHEBI:65315"/>
        <dbReference type="ChEBI" id="CHEBI:136877"/>
    </reaction>
</comment>
<dbReference type="SMART" id="SM00450">
    <property type="entry name" value="RHOD"/>
    <property type="match status" value="1"/>
</dbReference>
<name>C7R165_JONDD</name>
<dbReference type="InterPro" id="IPR040503">
    <property type="entry name" value="TRHO_N"/>
</dbReference>
<dbReference type="EMBL" id="CP001706">
    <property type="protein sequence ID" value="ACV08280.1"/>
    <property type="molecule type" value="Genomic_DNA"/>
</dbReference>
<keyword evidence="1" id="KW-0560">Oxidoreductase</keyword>
<comment type="function">
    <text evidence="1">Catalyzes oxygen-dependent 5-hydroxyuridine (ho5U) modification at position 34 in tRNAs.</text>
</comment>
<dbReference type="Pfam" id="PF17773">
    <property type="entry name" value="UPF0176_N"/>
    <property type="match status" value="1"/>
</dbReference>
<dbReference type="eggNOG" id="COG1054">
    <property type="taxonomic scope" value="Bacteria"/>
</dbReference>
<proteinExistence type="inferred from homology"/>
<sequence>MAINKIILFYAFAPVADPTAVRLWQLALAEKYGLTGRVIVAPSGINATLGGRLEDLKQYVKTTRQYPGFGSMDVKWSQGSGADFPRLSVKVKPELVAFGAPEEVVVDRHGVVNGGQHLEPEEVNSLVDELGDDVVFFDGRNAFEAHIGRFEGAVVPDTQTTHDFVRELESGKYDHLKDKHIVSYCTGGVRCEILSVLMKNRGFENVYQIKGGIVRYGEKFGTTGLWKGPLYVFDKRMVHHFDGETLTLGRCCVCEAPTERFLNCADPGCKRLRLYCDEHVAVAQSTVCTDCSERTQDVTYLKSH</sequence>
<evidence type="ECO:0000256" key="1">
    <source>
        <dbReference type="HAMAP-Rule" id="MF_00469"/>
    </source>
</evidence>
<dbReference type="InterPro" id="IPR036873">
    <property type="entry name" value="Rhodanese-like_dom_sf"/>
</dbReference>
<dbReference type="Proteomes" id="UP000000628">
    <property type="component" value="Chromosome"/>
</dbReference>
<dbReference type="Gene3D" id="3.40.250.10">
    <property type="entry name" value="Rhodanese-like domain"/>
    <property type="match status" value="1"/>
</dbReference>